<evidence type="ECO:0000313" key="4">
    <source>
        <dbReference type="EMBL" id="SHI67339.1"/>
    </source>
</evidence>
<keyword evidence="2" id="KW-0560">Oxidoreductase</keyword>
<dbReference type="Pfam" id="PF00106">
    <property type="entry name" value="adh_short"/>
    <property type="match status" value="1"/>
</dbReference>
<evidence type="ECO:0000256" key="3">
    <source>
        <dbReference type="RuleBase" id="RU000363"/>
    </source>
</evidence>
<evidence type="ECO:0000313" key="5">
    <source>
        <dbReference type="Proteomes" id="UP000184510"/>
    </source>
</evidence>
<dbReference type="PRINTS" id="PR00081">
    <property type="entry name" value="GDHRDH"/>
</dbReference>
<dbReference type="PANTHER" id="PTHR43115">
    <property type="entry name" value="DEHYDROGENASE/REDUCTASE SDR FAMILY MEMBER 11"/>
    <property type="match status" value="1"/>
</dbReference>
<gene>
    <name evidence="4" type="ORF">SAMN02745181_0627</name>
</gene>
<protein>
    <submittedName>
        <fullName evidence="4">NADP-dependent 3-hydroxy acid dehydrogenase YdfG</fullName>
    </submittedName>
</protein>
<dbReference type="RefSeq" id="WP_143158023.1">
    <property type="nucleotide sequence ID" value="NZ_FQYR01000002.1"/>
</dbReference>
<evidence type="ECO:0000256" key="1">
    <source>
        <dbReference type="ARBA" id="ARBA00006484"/>
    </source>
</evidence>
<name>A0A1M6D2C0_9BACT</name>
<dbReference type="STRING" id="1123071.SAMN02745181_0627"/>
<comment type="similarity">
    <text evidence="1 3">Belongs to the short-chain dehydrogenases/reductases (SDR) family.</text>
</comment>
<dbReference type="InterPro" id="IPR036291">
    <property type="entry name" value="NAD(P)-bd_dom_sf"/>
</dbReference>
<reference evidence="4 5" key="1">
    <citation type="submission" date="2016-11" db="EMBL/GenBank/DDBJ databases">
        <authorList>
            <person name="Jaros S."/>
            <person name="Januszkiewicz K."/>
            <person name="Wedrychowicz H."/>
        </authorList>
    </citation>
    <scope>NUCLEOTIDE SEQUENCE [LARGE SCALE GENOMIC DNA]</scope>
    <source>
        <strain evidence="4 5">DSM 18772</strain>
    </source>
</reference>
<dbReference type="SUPFAM" id="SSF51735">
    <property type="entry name" value="NAD(P)-binding Rossmann-fold domains"/>
    <property type="match status" value="1"/>
</dbReference>
<dbReference type="Gene3D" id="3.40.50.720">
    <property type="entry name" value="NAD(P)-binding Rossmann-like Domain"/>
    <property type="match status" value="1"/>
</dbReference>
<dbReference type="OrthoDB" id="9775296at2"/>
<dbReference type="AlphaFoldDB" id="A0A1M6D2C0"/>
<dbReference type="InParanoid" id="A0A1M6D2C0"/>
<dbReference type="PRINTS" id="PR00080">
    <property type="entry name" value="SDRFAMILY"/>
</dbReference>
<proteinExistence type="inferred from homology"/>
<dbReference type="PANTHER" id="PTHR43115:SF4">
    <property type="entry name" value="DEHYDROGENASE_REDUCTASE SDR FAMILY MEMBER 11"/>
    <property type="match status" value="1"/>
</dbReference>
<dbReference type="EMBL" id="FQYR01000002">
    <property type="protein sequence ID" value="SHI67339.1"/>
    <property type="molecule type" value="Genomic_DNA"/>
</dbReference>
<dbReference type="Proteomes" id="UP000184510">
    <property type="component" value="Unassembled WGS sequence"/>
</dbReference>
<keyword evidence="5" id="KW-1185">Reference proteome</keyword>
<organism evidence="4 5">
    <name type="scientific">Rubritalea squalenifaciens DSM 18772</name>
    <dbReference type="NCBI Taxonomy" id="1123071"/>
    <lineage>
        <taxon>Bacteria</taxon>
        <taxon>Pseudomonadati</taxon>
        <taxon>Verrucomicrobiota</taxon>
        <taxon>Verrucomicrobiia</taxon>
        <taxon>Verrucomicrobiales</taxon>
        <taxon>Rubritaleaceae</taxon>
        <taxon>Rubritalea</taxon>
    </lineage>
</organism>
<dbReference type="InterPro" id="IPR002347">
    <property type="entry name" value="SDR_fam"/>
</dbReference>
<accession>A0A1M6D2C0</accession>
<dbReference type="GO" id="GO:0016491">
    <property type="term" value="F:oxidoreductase activity"/>
    <property type="evidence" value="ECO:0007669"/>
    <property type="project" value="UniProtKB-KW"/>
</dbReference>
<evidence type="ECO:0000256" key="2">
    <source>
        <dbReference type="ARBA" id="ARBA00023002"/>
    </source>
</evidence>
<sequence>MHILLTGASSGIGRAAAELLHEREHIIYGVSRQLENLPDGIHPIEADLSKPEDIENIFNYLPKFNALINCAGMAYLSPISSGNPEQWKTMWQVNVHALALLCQHSLPRLTDTGIILNVSSMSGWRVPPSGGFYAPTKFAVRAITEALRSELRAEGSRIRVGSLSPGFVDTPLLDNYFHGREQQLATQRESKVMLSAEDVARSIVHIIEAPEHVEIGDIQMRSTGQKA</sequence>